<feature type="signal peptide" evidence="6">
    <location>
        <begin position="1"/>
        <end position="28"/>
    </location>
</feature>
<dbReference type="PROSITE" id="PS00653">
    <property type="entry name" value="GLYCOSYL_HYDROL_F1_2"/>
    <property type="match status" value="1"/>
</dbReference>
<keyword evidence="4" id="KW-0325">Glycoprotein</keyword>
<reference evidence="7 8" key="2">
    <citation type="submission" date="2024-10" db="EMBL/GenBank/DDBJ databases">
        <authorList>
            <person name="Ryan C."/>
        </authorList>
    </citation>
    <scope>NUCLEOTIDE SEQUENCE [LARGE SCALE GENOMIC DNA]</scope>
</reference>
<evidence type="ECO:0000256" key="1">
    <source>
        <dbReference type="ARBA" id="ARBA00010838"/>
    </source>
</evidence>
<dbReference type="EMBL" id="OZ075122">
    <property type="protein sequence ID" value="CAL4907777.1"/>
    <property type="molecule type" value="Genomic_DNA"/>
</dbReference>
<dbReference type="PANTHER" id="PTHR10353">
    <property type="entry name" value="GLYCOSYL HYDROLASE"/>
    <property type="match status" value="1"/>
</dbReference>
<evidence type="ECO:0000256" key="4">
    <source>
        <dbReference type="ARBA" id="ARBA00023180"/>
    </source>
</evidence>
<reference evidence="8" key="1">
    <citation type="submission" date="2024-06" db="EMBL/GenBank/DDBJ databases">
        <authorList>
            <person name="Ryan C."/>
        </authorList>
    </citation>
    <scope>NUCLEOTIDE SEQUENCE [LARGE SCALE GENOMIC DNA]</scope>
</reference>
<accession>A0ABC8WE07</accession>
<name>A0ABC8WE07_9POAL</name>
<keyword evidence="8" id="KW-1185">Reference proteome</keyword>
<dbReference type="InterPro" id="IPR001360">
    <property type="entry name" value="Glyco_hydro_1"/>
</dbReference>
<dbReference type="PRINTS" id="PR00131">
    <property type="entry name" value="GLHYDRLASE1"/>
</dbReference>
<keyword evidence="3" id="KW-0378">Hydrolase</keyword>
<dbReference type="Gene3D" id="3.20.20.80">
    <property type="entry name" value="Glycosidases"/>
    <property type="match status" value="1"/>
</dbReference>
<evidence type="ECO:0000256" key="6">
    <source>
        <dbReference type="SAM" id="SignalP"/>
    </source>
</evidence>
<dbReference type="InterPro" id="IPR033132">
    <property type="entry name" value="GH_1_N_CS"/>
</dbReference>
<dbReference type="SUPFAM" id="SSF51445">
    <property type="entry name" value="(Trans)glycosidases"/>
    <property type="match status" value="2"/>
</dbReference>
<dbReference type="Pfam" id="PF00232">
    <property type="entry name" value="Glyco_hydro_1"/>
    <property type="match status" value="3"/>
</dbReference>
<evidence type="ECO:0000256" key="5">
    <source>
        <dbReference type="RuleBase" id="RU003690"/>
    </source>
</evidence>
<dbReference type="FunFam" id="3.20.20.80:FF:000069">
    <property type="entry name" value="Beta-glucosidase 1"/>
    <property type="match status" value="1"/>
</dbReference>
<dbReference type="Proteomes" id="UP001497457">
    <property type="component" value="Chromosome 12b"/>
</dbReference>
<proteinExistence type="inferred from homology"/>
<dbReference type="GO" id="GO:0008422">
    <property type="term" value="F:beta-glucosidase activity"/>
    <property type="evidence" value="ECO:0007669"/>
    <property type="project" value="UniProtKB-ARBA"/>
</dbReference>
<evidence type="ECO:0000256" key="3">
    <source>
        <dbReference type="ARBA" id="ARBA00022801"/>
    </source>
</evidence>
<organism evidence="7 8">
    <name type="scientific">Urochloa decumbens</name>
    <dbReference type="NCBI Taxonomy" id="240449"/>
    <lineage>
        <taxon>Eukaryota</taxon>
        <taxon>Viridiplantae</taxon>
        <taxon>Streptophyta</taxon>
        <taxon>Embryophyta</taxon>
        <taxon>Tracheophyta</taxon>
        <taxon>Spermatophyta</taxon>
        <taxon>Magnoliopsida</taxon>
        <taxon>Liliopsida</taxon>
        <taxon>Poales</taxon>
        <taxon>Poaceae</taxon>
        <taxon>PACMAD clade</taxon>
        <taxon>Panicoideae</taxon>
        <taxon>Panicodae</taxon>
        <taxon>Paniceae</taxon>
        <taxon>Melinidinae</taxon>
        <taxon>Urochloa</taxon>
    </lineage>
</organism>
<dbReference type="AlphaFoldDB" id="A0ABC8WE07"/>
<dbReference type="InterPro" id="IPR017853">
    <property type="entry name" value="GH"/>
</dbReference>
<evidence type="ECO:0000313" key="8">
    <source>
        <dbReference type="Proteomes" id="UP001497457"/>
    </source>
</evidence>
<dbReference type="PANTHER" id="PTHR10353:SF29">
    <property type="entry name" value="BETA-GLUCOSIDASE 11"/>
    <property type="match status" value="1"/>
</dbReference>
<evidence type="ECO:0000256" key="2">
    <source>
        <dbReference type="ARBA" id="ARBA00022729"/>
    </source>
</evidence>
<protein>
    <submittedName>
        <fullName evidence="7">Uncharacterized protein</fullName>
    </submittedName>
</protein>
<keyword evidence="2 6" id="KW-0732">Signal</keyword>
<feature type="chain" id="PRO_5044824338" evidence="6">
    <location>
        <begin position="29"/>
        <end position="542"/>
    </location>
</feature>
<evidence type="ECO:0000313" key="7">
    <source>
        <dbReference type="EMBL" id="CAL4907777.1"/>
    </source>
</evidence>
<sequence length="542" mass="61141">MGGPAPSICSHVFFLLSLQLLLVAPWQGETSARALNFTRQDFPIDFVFGVGTSSYQYEGATHEDGRSPSNWDTFTHEGRMPDKSTGDLCADGYHKYKVTPAWEGLLGREQPRASRALLCQAGCEAEEGRPTRKKLRDPHEDVKLMSDTGLEAYRFSISWSRLIPRIEIHVTLYHLDFPQILEDEYHGWLSPRVVEDFAAYVDVCFREFGDRVKHWTTMDEPNVISAAAYDSGIFPPCRCSAPFGINCTGGNSTVEPYIVGHHSILAHAAAVKLYREMYQATQKGVVGVNVYGFWSYPFSMSSADVAATQRVLDFMIGWIVNPLVYGDYPEIMKRIVGPRLPKFTKEQSDMIRGTADFIGINHYTSVYIGDRSNGADTGLRDYSGDAAATFRFTRNDPPTGQFIPINMPIDPQGLQYMLEYLSNTYWNVPVYVQENGHVSFFNDSIDDHKRVEYLSGYIGSTLTALRNGANVKGYFVWSFLDVFELLAGYSSRYGLYHVDFKDPEMPRQPKLSAQWYSKFLRSEMGRNIESTISTDATSLAEQ</sequence>
<comment type="similarity">
    <text evidence="1 5">Belongs to the glycosyl hydrolase 1 family.</text>
</comment>
<gene>
    <name evidence="7" type="ORF">URODEC1_LOCUS12688</name>
</gene>